<evidence type="ECO:0000256" key="5">
    <source>
        <dbReference type="ARBA" id="ARBA00022729"/>
    </source>
</evidence>
<dbReference type="AlphaFoldDB" id="E6ZX12"/>
<reference evidence="11 12" key="1">
    <citation type="journal article" date="2010" name="Science">
        <title>Pathogenicity determinants in smut fungi revealed by genome comparison.</title>
        <authorList>
            <person name="Schirawski J."/>
            <person name="Mannhaupt G."/>
            <person name="Muench K."/>
            <person name="Brefort T."/>
            <person name="Schipper K."/>
            <person name="Doehlemann G."/>
            <person name="Di Stasio M."/>
            <person name="Roessel N."/>
            <person name="Mendoza-Mendoza A."/>
            <person name="Pester D."/>
            <person name="Mueller O."/>
            <person name="Winterberg B."/>
            <person name="Meyer E."/>
            <person name="Ghareeb H."/>
            <person name="Wollenberg T."/>
            <person name="Muensterkoetter M."/>
            <person name="Wong P."/>
            <person name="Walter M."/>
            <person name="Stukenbrock E."/>
            <person name="Gueldener U."/>
            <person name="Kahmann R."/>
        </authorList>
    </citation>
    <scope>NUCLEOTIDE SEQUENCE [LARGE SCALE GENOMIC DNA]</scope>
    <source>
        <strain evidence="12">SRZ2</strain>
    </source>
</reference>
<evidence type="ECO:0000256" key="7">
    <source>
        <dbReference type="ARBA" id="ARBA00022989"/>
    </source>
</evidence>
<evidence type="ECO:0000313" key="11">
    <source>
        <dbReference type="EMBL" id="CBQ71769.1"/>
    </source>
</evidence>
<comment type="subcellular location">
    <subcellularLocation>
        <location evidence="1">Endoplasmic reticulum membrane</location>
        <topology evidence="1">Single-pass type I membrane protein</topology>
    </subcellularLocation>
</comment>
<dbReference type="CDD" id="cd22209">
    <property type="entry name" value="EMC10"/>
    <property type="match status" value="1"/>
</dbReference>
<evidence type="ECO:0000313" key="12">
    <source>
        <dbReference type="Proteomes" id="UP000008867"/>
    </source>
</evidence>
<proteinExistence type="inferred from homology"/>
<feature type="region of interest" description="Disordered" evidence="9">
    <location>
        <begin position="253"/>
        <end position="277"/>
    </location>
</feature>
<keyword evidence="12" id="KW-1185">Reference proteome</keyword>
<keyword evidence="4" id="KW-0812">Transmembrane</keyword>
<dbReference type="HOGENOM" id="CLU_897498_0_0_1"/>
<keyword evidence="5 10" id="KW-0732">Signal</keyword>
<dbReference type="EMBL" id="FQ311452">
    <property type="protein sequence ID" value="CBQ71769.1"/>
    <property type="molecule type" value="Genomic_DNA"/>
</dbReference>
<feature type="signal peptide" evidence="10">
    <location>
        <begin position="1"/>
        <end position="21"/>
    </location>
</feature>
<name>E6ZX12_SPORE</name>
<feature type="chain" id="PRO_5003214952" description="ER membrane protein complex subunit 10" evidence="10">
    <location>
        <begin position="22"/>
        <end position="277"/>
    </location>
</feature>
<evidence type="ECO:0000256" key="2">
    <source>
        <dbReference type="ARBA" id="ARBA00007695"/>
    </source>
</evidence>
<dbReference type="PANTHER" id="PTHR21397:SF4">
    <property type="entry name" value="ER MEMBRANE PROTEIN COMPLEX SUBUNIT 10"/>
    <property type="match status" value="1"/>
</dbReference>
<gene>
    <name evidence="11" type="ORF">sr12625</name>
</gene>
<evidence type="ECO:0000256" key="10">
    <source>
        <dbReference type="SAM" id="SignalP"/>
    </source>
</evidence>
<dbReference type="Proteomes" id="UP000008867">
    <property type="component" value="Chromosome 3"/>
</dbReference>
<evidence type="ECO:0000256" key="6">
    <source>
        <dbReference type="ARBA" id="ARBA00022824"/>
    </source>
</evidence>
<keyword evidence="6" id="KW-0256">Endoplasmic reticulum</keyword>
<evidence type="ECO:0000256" key="4">
    <source>
        <dbReference type="ARBA" id="ARBA00022692"/>
    </source>
</evidence>
<protein>
    <recommendedName>
        <fullName evidence="3">ER membrane protein complex subunit 10</fullName>
    </recommendedName>
</protein>
<keyword evidence="8" id="KW-0472">Membrane</keyword>
<accession>E6ZX12</accession>
<evidence type="ECO:0000256" key="9">
    <source>
        <dbReference type="SAM" id="MobiDB-lite"/>
    </source>
</evidence>
<organism evidence="11 12">
    <name type="scientific">Sporisorium reilianum (strain SRZ2)</name>
    <name type="common">Maize head smut fungus</name>
    <dbReference type="NCBI Taxonomy" id="999809"/>
    <lineage>
        <taxon>Eukaryota</taxon>
        <taxon>Fungi</taxon>
        <taxon>Dikarya</taxon>
        <taxon>Basidiomycota</taxon>
        <taxon>Ustilaginomycotina</taxon>
        <taxon>Ustilaginomycetes</taxon>
        <taxon>Ustilaginales</taxon>
        <taxon>Ustilaginaceae</taxon>
        <taxon>Sporisorium</taxon>
    </lineage>
</organism>
<dbReference type="eggNOG" id="ENOG502SCMA">
    <property type="taxonomic scope" value="Eukaryota"/>
</dbReference>
<comment type="similarity">
    <text evidence="2">Belongs to the EMC10 family.</text>
</comment>
<dbReference type="VEuPathDB" id="FungiDB:sr12625"/>
<keyword evidence="7" id="KW-1133">Transmembrane helix</keyword>
<evidence type="ECO:0000256" key="1">
    <source>
        <dbReference type="ARBA" id="ARBA00004115"/>
    </source>
</evidence>
<dbReference type="PANTHER" id="PTHR21397">
    <property type="entry name" value="CHROMATIN COMPLEXES SUBUNIT BAP18-RELATED"/>
    <property type="match status" value="1"/>
</dbReference>
<dbReference type="OrthoDB" id="1894652at2759"/>
<sequence length="277" mass="30211">MKLLSVFSAAVALSTLPLATASTTYNVLHRVASFSSSPDWTVRGTLELDNATSVYSNTLAAAEVAALHARAALPEASGLFYQLALTPTSSQGAVEEDGMWTSVRLCHLRQSHADLPTIDDELTLTLRNDHVLALHYHIRDITLDSHSCPLPTKHKWNQVQEEQRKARQRQLARRRDSKPPPAPPAHEAGVQFSTLVHVAAPQKAAKVVLKQAAPTNEDGTIQVPPPEKTFVQKYWFYAIPIALLLIMPDGQDERAGGAEAHASSEHRGTGMGAKRLN</sequence>
<feature type="compositionally biased region" description="Basic and acidic residues" evidence="9">
    <location>
        <begin position="253"/>
        <end position="268"/>
    </location>
</feature>
<evidence type="ECO:0000256" key="3">
    <source>
        <dbReference type="ARBA" id="ARBA00020105"/>
    </source>
</evidence>
<feature type="region of interest" description="Disordered" evidence="9">
    <location>
        <begin position="155"/>
        <end position="187"/>
    </location>
</feature>
<dbReference type="GO" id="GO:0005789">
    <property type="term" value="C:endoplasmic reticulum membrane"/>
    <property type="evidence" value="ECO:0007669"/>
    <property type="project" value="UniProtKB-SubCell"/>
</dbReference>
<evidence type="ECO:0000256" key="8">
    <source>
        <dbReference type="ARBA" id="ARBA00023136"/>
    </source>
</evidence>